<dbReference type="SMART" id="SM00220">
    <property type="entry name" value="S_TKc"/>
    <property type="match status" value="1"/>
</dbReference>
<gene>
    <name evidence="5" type="ORF">EDD18DRAFT_1175306</name>
</gene>
<keyword evidence="2 3" id="KW-0040">ANK repeat</keyword>
<dbReference type="PROSITE" id="PS50011">
    <property type="entry name" value="PROTEIN_KINASE_DOM"/>
    <property type="match status" value="1"/>
</dbReference>
<dbReference type="Proteomes" id="UP001175228">
    <property type="component" value="Unassembled WGS sequence"/>
</dbReference>
<dbReference type="InterPro" id="IPR008271">
    <property type="entry name" value="Ser/Thr_kinase_AS"/>
</dbReference>
<feature type="repeat" description="ANK" evidence="3">
    <location>
        <begin position="639"/>
        <end position="671"/>
    </location>
</feature>
<dbReference type="GO" id="GO:0000976">
    <property type="term" value="F:transcription cis-regulatory region binding"/>
    <property type="evidence" value="ECO:0007669"/>
    <property type="project" value="TreeGrafter"/>
</dbReference>
<evidence type="ECO:0000259" key="4">
    <source>
        <dbReference type="PROSITE" id="PS50011"/>
    </source>
</evidence>
<proteinExistence type="predicted"/>
<dbReference type="PROSITE" id="PS00108">
    <property type="entry name" value="PROTEIN_KINASE_ST"/>
    <property type="match status" value="1"/>
</dbReference>
<dbReference type="GO" id="GO:0004672">
    <property type="term" value="F:protein kinase activity"/>
    <property type="evidence" value="ECO:0007669"/>
    <property type="project" value="InterPro"/>
</dbReference>
<dbReference type="SUPFAM" id="SSF56112">
    <property type="entry name" value="Protein kinase-like (PK-like)"/>
    <property type="match status" value="1"/>
</dbReference>
<sequence>MDRAMADTSRSFSSLSIEERNGIESNASYLPSDTEDFSTRTSILSPHTDISTRPTTYDQLIDYLDTLKVAVVDGGNLLLGKKIGLGASFNVQEGRFLDRSIYSSLVAVKTPRESIHKHPHILSSIIREVLDEIRVMSHLSLHPNVANILGVVLEESGSERLLPRIVMERSVGSLGSLLRKSQGGLPRHLKSRFCLDVAAGLEALHLIEIVHADVKSDNILIFYTAENWLNSCIPMLTAKVSDFGFCVPDTTARDTAVGARGTVRFKAPETLYEAPLSLRQYANLPERDLYSYGVMVWEVVNDGRLPFPTVSDADIPSLQLSTEDGASDFLIKSSVVEVEGFMTTIRGTVRRSPSARMSLQDVFTTLSTACDASCISPSPSMPIVQYFTDVNERQVQAYWNEFQQFGWIPRVPFLSTTWQHGDDKSHSKLALHELEESARNRPWDWISSIRLALHHFQAKNISAMKEFLHIFKTNHVSELGEPGGVLLHLAVEADAVDVIRVLLQKKVNIGALDKYGRTPLHMVKSAAAAQVLIDFGANILARRNGVPEGYTPLHIALSGEVAELLIRNGTPVDVKFNHSDTPLHTADSADVVRVLGKHGADPLARDSSGRVPLHCAFIDEVAMSLMDLCPAAVKCIDSSGYTPLHSQIDSWNDKTVQRALDCGADVSAVNKRGVTAHFGAASFAKTNYVGYRVLFDAIVDTSRLIPPAEELKPTTTPPLHEITDPKLMELLLRNGFTSYINCGGIPHGYTALHMVADRDMALFRAFSRWLTSQQPLRHRYWKRAISPLSEDERPTKYAPLVPSVELIDLLLEYGGDPNVLDKRQASPLHLVAQNAFGDEGHDVNTALVQRLVDAGGDVNVKNVDGETPLHLVSRVETVIALLKAGANPRIVDNDEVTPLHHVYRLSESFDGAVCALIEHGADINAADDEGCTPLHYACRTYEENSRGFRQLKRWRNEPYNKVWQSSTPAKFRLTFDNAAEAVKALLDNGADADARTKAGETALDMLSRQPFGRDAYRELAARGGAKACSQTAPWWNF</sequence>
<dbReference type="GO" id="GO:0045944">
    <property type="term" value="P:positive regulation of transcription by RNA polymerase II"/>
    <property type="evidence" value="ECO:0007669"/>
    <property type="project" value="TreeGrafter"/>
</dbReference>
<dbReference type="InterPro" id="IPR001245">
    <property type="entry name" value="Ser-Thr/Tyr_kinase_cat_dom"/>
</dbReference>
<dbReference type="InterPro" id="IPR050663">
    <property type="entry name" value="Ankyrin-SOCS_Box"/>
</dbReference>
<organism evidence="5 6">
    <name type="scientific">Armillaria luteobubalina</name>
    <dbReference type="NCBI Taxonomy" id="153913"/>
    <lineage>
        <taxon>Eukaryota</taxon>
        <taxon>Fungi</taxon>
        <taxon>Dikarya</taxon>
        <taxon>Basidiomycota</taxon>
        <taxon>Agaricomycotina</taxon>
        <taxon>Agaricomycetes</taxon>
        <taxon>Agaricomycetidae</taxon>
        <taxon>Agaricales</taxon>
        <taxon>Marasmiineae</taxon>
        <taxon>Physalacriaceae</taxon>
        <taxon>Armillaria</taxon>
    </lineage>
</organism>
<dbReference type="InterPro" id="IPR000719">
    <property type="entry name" value="Prot_kinase_dom"/>
</dbReference>
<evidence type="ECO:0000313" key="5">
    <source>
        <dbReference type="EMBL" id="KAK0494606.1"/>
    </source>
</evidence>
<dbReference type="GO" id="GO:0005634">
    <property type="term" value="C:nucleus"/>
    <property type="evidence" value="ECO:0007669"/>
    <property type="project" value="TreeGrafter"/>
</dbReference>
<feature type="repeat" description="ANK" evidence="3">
    <location>
        <begin position="823"/>
        <end position="863"/>
    </location>
</feature>
<reference evidence="5" key="1">
    <citation type="submission" date="2023-06" db="EMBL/GenBank/DDBJ databases">
        <authorList>
            <consortium name="Lawrence Berkeley National Laboratory"/>
            <person name="Ahrendt S."/>
            <person name="Sahu N."/>
            <person name="Indic B."/>
            <person name="Wong-Bajracharya J."/>
            <person name="Merenyi Z."/>
            <person name="Ke H.-M."/>
            <person name="Monk M."/>
            <person name="Kocsube S."/>
            <person name="Drula E."/>
            <person name="Lipzen A."/>
            <person name="Balint B."/>
            <person name="Henrissat B."/>
            <person name="Andreopoulos B."/>
            <person name="Martin F.M."/>
            <person name="Harder C.B."/>
            <person name="Rigling D."/>
            <person name="Ford K.L."/>
            <person name="Foster G.D."/>
            <person name="Pangilinan J."/>
            <person name="Papanicolaou A."/>
            <person name="Barry K."/>
            <person name="LaButti K."/>
            <person name="Viragh M."/>
            <person name="Koriabine M."/>
            <person name="Yan M."/>
            <person name="Riley R."/>
            <person name="Champramary S."/>
            <person name="Plett K.L."/>
            <person name="Tsai I.J."/>
            <person name="Slot J."/>
            <person name="Sipos G."/>
            <person name="Plett J."/>
            <person name="Nagy L.G."/>
            <person name="Grigoriev I.V."/>
        </authorList>
    </citation>
    <scope>NUCLEOTIDE SEQUENCE</scope>
    <source>
        <strain evidence="5">HWK02</strain>
    </source>
</reference>
<keyword evidence="6" id="KW-1185">Reference proteome</keyword>
<dbReference type="GO" id="GO:0005524">
    <property type="term" value="F:ATP binding"/>
    <property type="evidence" value="ECO:0007669"/>
    <property type="project" value="InterPro"/>
</dbReference>
<dbReference type="Gene3D" id="1.25.40.20">
    <property type="entry name" value="Ankyrin repeat-containing domain"/>
    <property type="match status" value="2"/>
</dbReference>
<dbReference type="PROSITE" id="PS50088">
    <property type="entry name" value="ANK_REPEAT"/>
    <property type="match status" value="4"/>
</dbReference>
<name>A0AA39TM51_9AGAR</name>
<dbReference type="Pfam" id="PF07714">
    <property type="entry name" value="PK_Tyr_Ser-Thr"/>
    <property type="match status" value="1"/>
</dbReference>
<dbReference type="Gene3D" id="1.10.510.10">
    <property type="entry name" value="Transferase(Phosphotransferase) domain 1"/>
    <property type="match status" value="1"/>
</dbReference>
<dbReference type="PANTHER" id="PTHR24193">
    <property type="entry name" value="ANKYRIN REPEAT PROTEIN"/>
    <property type="match status" value="1"/>
</dbReference>
<dbReference type="Pfam" id="PF13637">
    <property type="entry name" value="Ank_4"/>
    <property type="match status" value="1"/>
</dbReference>
<evidence type="ECO:0000256" key="1">
    <source>
        <dbReference type="ARBA" id="ARBA00022737"/>
    </source>
</evidence>
<dbReference type="EMBL" id="JAUEPU010000020">
    <property type="protein sequence ID" value="KAK0494606.1"/>
    <property type="molecule type" value="Genomic_DNA"/>
</dbReference>
<accession>A0AA39TM51</accession>
<dbReference type="Pfam" id="PF12796">
    <property type="entry name" value="Ank_2"/>
    <property type="match status" value="2"/>
</dbReference>
<dbReference type="InterPro" id="IPR036770">
    <property type="entry name" value="Ankyrin_rpt-contain_sf"/>
</dbReference>
<feature type="domain" description="Protein kinase" evidence="4">
    <location>
        <begin position="77"/>
        <end position="384"/>
    </location>
</feature>
<feature type="repeat" description="ANK" evidence="3">
    <location>
        <begin position="482"/>
        <end position="514"/>
    </location>
</feature>
<dbReference type="SMART" id="SM00248">
    <property type="entry name" value="ANK"/>
    <property type="match status" value="10"/>
</dbReference>
<dbReference type="InterPro" id="IPR011009">
    <property type="entry name" value="Kinase-like_dom_sf"/>
</dbReference>
<dbReference type="AlphaFoldDB" id="A0AA39TM51"/>
<dbReference type="PANTHER" id="PTHR24193:SF121">
    <property type="entry name" value="ADA2A-CONTAINING COMPLEX COMPONENT 3, ISOFORM D"/>
    <property type="match status" value="1"/>
</dbReference>
<dbReference type="Gene3D" id="3.30.200.20">
    <property type="entry name" value="Phosphorylase Kinase, domain 1"/>
    <property type="match status" value="1"/>
</dbReference>
<feature type="repeat" description="ANK" evidence="3">
    <location>
        <begin position="894"/>
        <end position="928"/>
    </location>
</feature>
<evidence type="ECO:0000313" key="6">
    <source>
        <dbReference type="Proteomes" id="UP001175228"/>
    </source>
</evidence>
<keyword evidence="1" id="KW-0677">Repeat</keyword>
<evidence type="ECO:0000256" key="3">
    <source>
        <dbReference type="PROSITE-ProRule" id="PRU00023"/>
    </source>
</evidence>
<dbReference type="SUPFAM" id="SSF48403">
    <property type="entry name" value="Ankyrin repeat"/>
    <property type="match status" value="3"/>
</dbReference>
<dbReference type="InterPro" id="IPR002110">
    <property type="entry name" value="Ankyrin_rpt"/>
</dbReference>
<comment type="caution">
    <text evidence="5">The sequence shown here is derived from an EMBL/GenBank/DDBJ whole genome shotgun (WGS) entry which is preliminary data.</text>
</comment>
<protein>
    <submittedName>
        <fullName evidence="5">Ankyrin repeat-containing domain protein</fullName>
    </submittedName>
</protein>
<evidence type="ECO:0000256" key="2">
    <source>
        <dbReference type="ARBA" id="ARBA00023043"/>
    </source>
</evidence>